<dbReference type="Gene3D" id="3.30.950.10">
    <property type="entry name" value="Methyltransferase, Cobalt-precorrin-4 Transmethylase, Domain 2"/>
    <property type="match status" value="1"/>
</dbReference>
<dbReference type="HAMAP" id="MF_01877">
    <property type="entry name" value="16SrRNA_methyltr_I"/>
    <property type="match status" value="1"/>
</dbReference>
<evidence type="ECO:0000256" key="2">
    <source>
        <dbReference type="ARBA" id="ARBA00022552"/>
    </source>
</evidence>
<comment type="caution">
    <text evidence="8">The sequence shown here is derived from an EMBL/GenBank/DDBJ whole genome shotgun (WGS) entry which is preliminary data.</text>
</comment>
<evidence type="ECO:0000256" key="6">
    <source>
        <dbReference type="HAMAP-Rule" id="MF_01877"/>
    </source>
</evidence>
<dbReference type="InterPro" id="IPR014776">
    <property type="entry name" value="4pyrrole_Mease_sub2"/>
</dbReference>
<evidence type="ECO:0000313" key="8">
    <source>
        <dbReference type="EMBL" id="MBK3331903.1"/>
    </source>
</evidence>
<reference evidence="8 9" key="1">
    <citation type="journal article" date="2021" name="Syst. Appl. Microbiol.">
        <title>Persephonella atlantica sp. nov.: How to adapt to physico-chemical gradients in high temperature hydrothermal habitats.</title>
        <authorList>
            <person name="Francois D.X."/>
            <person name="Godfroy A."/>
            <person name="Mathien C."/>
            <person name="Aube J."/>
            <person name="Cathalot C."/>
            <person name="Lesongeur F."/>
            <person name="L'Haridon S."/>
            <person name="Philippon X."/>
            <person name="Roussel E.G."/>
        </authorList>
    </citation>
    <scope>NUCLEOTIDE SEQUENCE [LARGE SCALE GENOMIC DNA]</scope>
    <source>
        <strain evidence="8 9">MO1340</strain>
    </source>
</reference>
<evidence type="ECO:0000256" key="4">
    <source>
        <dbReference type="ARBA" id="ARBA00022679"/>
    </source>
</evidence>
<dbReference type="GO" id="GO:0008168">
    <property type="term" value="F:methyltransferase activity"/>
    <property type="evidence" value="ECO:0007669"/>
    <property type="project" value="UniProtKB-KW"/>
</dbReference>
<dbReference type="NCBIfam" id="TIGR00096">
    <property type="entry name" value="16S rRNA (cytidine(1402)-2'-O)-methyltransferase"/>
    <property type="match status" value="1"/>
</dbReference>
<protein>
    <recommendedName>
        <fullName evidence="6">Ribosomal RNA small subunit methyltransferase I</fullName>
        <ecNumber evidence="6">2.1.1.198</ecNumber>
    </recommendedName>
    <alternativeName>
        <fullName evidence="6">16S rRNA 2'-O-ribose C1402 methyltransferase</fullName>
    </alternativeName>
    <alternativeName>
        <fullName evidence="6">rRNA (cytidine-2'-O-)-methyltransferase RsmI</fullName>
    </alternativeName>
</protein>
<dbReference type="PROSITE" id="PS01296">
    <property type="entry name" value="RSMI"/>
    <property type="match status" value="1"/>
</dbReference>
<dbReference type="CDD" id="cd11648">
    <property type="entry name" value="RsmI"/>
    <property type="match status" value="1"/>
</dbReference>
<dbReference type="Pfam" id="PF00590">
    <property type="entry name" value="TP_methylase"/>
    <property type="match status" value="1"/>
</dbReference>
<evidence type="ECO:0000259" key="7">
    <source>
        <dbReference type="Pfam" id="PF00590"/>
    </source>
</evidence>
<organism evidence="8 9">
    <name type="scientific">Persephonella atlantica</name>
    <dbReference type="NCBI Taxonomy" id="2699429"/>
    <lineage>
        <taxon>Bacteria</taxon>
        <taxon>Pseudomonadati</taxon>
        <taxon>Aquificota</taxon>
        <taxon>Aquificia</taxon>
        <taxon>Aquificales</taxon>
        <taxon>Hydrogenothermaceae</taxon>
        <taxon>Persephonella</taxon>
    </lineage>
</organism>
<dbReference type="InterPro" id="IPR014777">
    <property type="entry name" value="4pyrrole_Mease_sub1"/>
</dbReference>
<feature type="domain" description="Tetrapyrrole methylase" evidence="7">
    <location>
        <begin position="4"/>
        <end position="200"/>
    </location>
</feature>
<evidence type="ECO:0000256" key="1">
    <source>
        <dbReference type="ARBA" id="ARBA00022490"/>
    </source>
</evidence>
<dbReference type="InterPro" id="IPR018063">
    <property type="entry name" value="SAM_MeTrfase_RsmI_CS"/>
</dbReference>
<keyword evidence="2 6" id="KW-0698">rRNA processing</keyword>
<dbReference type="Gene3D" id="3.40.1010.10">
    <property type="entry name" value="Cobalt-precorrin-4 Transmethylase, Domain 1"/>
    <property type="match status" value="1"/>
</dbReference>
<keyword evidence="9" id="KW-1185">Reference proteome</keyword>
<comment type="similarity">
    <text evidence="6">Belongs to the methyltransferase superfamily. RsmI family.</text>
</comment>
<dbReference type="GO" id="GO:0032259">
    <property type="term" value="P:methylation"/>
    <property type="evidence" value="ECO:0007669"/>
    <property type="project" value="UniProtKB-KW"/>
</dbReference>
<evidence type="ECO:0000256" key="5">
    <source>
        <dbReference type="ARBA" id="ARBA00022691"/>
    </source>
</evidence>
<dbReference type="RefSeq" id="WP_200673303.1">
    <property type="nucleotide sequence ID" value="NZ_JAACYA010000001.1"/>
</dbReference>
<dbReference type="PANTHER" id="PTHR46111">
    <property type="entry name" value="RIBOSOMAL RNA SMALL SUBUNIT METHYLTRANSFERASE I"/>
    <property type="match status" value="1"/>
</dbReference>
<dbReference type="PIRSF" id="PIRSF005917">
    <property type="entry name" value="MTase_YraL"/>
    <property type="match status" value="1"/>
</dbReference>
<gene>
    <name evidence="6 8" type="primary">rsmI</name>
    <name evidence="8" type="ORF">GWK41_02325</name>
</gene>
<proteinExistence type="inferred from homology"/>
<keyword evidence="3 6" id="KW-0489">Methyltransferase</keyword>
<dbReference type="EMBL" id="JAACYA010000001">
    <property type="protein sequence ID" value="MBK3331903.1"/>
    <property type="molecule type" value="Genomic_DNA"/>
</dbReference>
<dbReference type="Proteomes" id="UP000772812">
    <property type="component" value="Unassembled WGS sequence"/>
</dbReference>
<accession>A0ABS1GG75</accession>
<keyword evidence="5 6" id="KW-0949">S-adenosyl-L-methionine</keyword>
<dbReference type="InterPro" id="IPR008189">
    <property type="entry name" value="rRNA_ssu_MeTfrase_I"/>
</dbReference>
<comment type="subcellular location">
    <subcellularLocation>
        <location evidence="6">Cytoplasm</location>
    </subcellularLocation>
</comment>
<comment type="function">
    <text evidence="6">Catalyzes the 2'-O-methylation of the ribose of cytidine 1402 (C1402) in 16S rRNA.</text>
</comment>
<sequence length="274" mass="30645">MTGTLFVVATPIGNLKDITLRALETLESVDVIACEDTRVTKKLLNRHGITDKRLIPYHEHNEREATEKLIKILKAGKSIALVSDAGTPCISDPGFRVVKRAWEEGITVSPIPGAFAGAAALSASGLPTDRFLFVGFLPKKRKEEELREAVETGATVIIYESPKRVLDTLTVIDRLYPDAFVVVAKELTKIHERFFRGKPAQIIDMLSKEKVLKGEFVILVRYEGKEEIEIETVIEEGKKLLEKGYKSKEIATILHERYGISKKEAYKIVQELKG</sequence>
<dbReference type="SUPFAM" id="SSF53790">
    <property type="entry name" value="Tetrapyrrole methylase"/>
    <property type="match status" value="1"/>
</dbReference>
<evidence type="ECO:0000313" key="9">
    <source>
        <dbReference type="Proteomes" id="UP000772812"/>
    </source>
</evidence>
<keyword evidence="1 6" id="KW-0963">Cytoplasm</keyword>
<name>A0ABS1GG75_9AQUI</name>
<dbReference type="PANTHER" id="PTHR46111:SF1">
    <property type="entry name" value="RIBOSOMAL RNA SMALL SUBUNIT METHYLTRANSFERASE I"/>
    <property type="match status" value="1"/>
</dbReference>
<keyword evidence="4 6" id="KW-0808">Transferase</keyword>
<comment type="catalytic activity">
    <reaction evidence="6">
        <text>cytidine(1402) in 16S rRNA + S-adenosyl-L-methionine = 2'-O-methylcytidine(1402) in 16S rRNA + S-adenosyl-L-homocysteine + H(+)</text>
        <dbReference type="Rhea" id="RHEA:42924"/>
        <dbReference type="Rhea" id="RHEA-COMP:10285"/>
        <dbReference type="Rhea" id="RHEA-COMP:10286"/>
        <dbReference type="ChEBI" id="CHEBI:15378"/>
        <dbReference type="ChEBI" id="CHEBI:57856"/>
        <dbReference type="ChEBI" id="CHEBI:59789"/>
        <dbReference type="ChEBI" id="CHEBI:74495"/>
        <dbReference type="ChEBI" id="CHEBI:82748"/>
        <dbReference type="EC" id="2.1.1.198"/>
    </reaction>
</comment>
<evidence type="ECO:0000256" key="3">
    <source>
        <dbReference type="ARBA" id="ARBA00022603"/>
    </source>
</evidence>
<dbReference type="InterPro" id="IPR000878">
    <property type="entry name" value="4pyrrol_Mease"/>
</dbReference>
<dbReference type="EC" id="2.1.1.198" evidence="6"/>
<dbReference type="InterPro" id="IPR035996">
    <property type="entry name" value="4pyrrol_Methylase_sf"/>
</dbReference>